<dbReference type="SUPFAM" id="SSF111384">
    <property type="entry name" value="OmpH-like"/>
    <property type="match status" value="1"/>
</dbReference>
<dbReference type="Gene3D" id="3.30.910.20">
    <property type="entry name" value="Skp domain"/>
    <property type="match status" value="1"/>
</dbReference>
<reference evidence="5 6" key="1">
    <citation type="journal article" date="2011" name="J. Bacteriol.">
        <title>Complete genome sequence of Burkholderia rhizoxinica, an endosymbiont of Rhizopus microsporus.</title>
        <authorList>
            <person name="Lackner G."/>
            <person name="Moebius N."/>
            <person name="Partida-Martinez L."/>
            <person name="Hertweck C."/>
        </authorList>
    </citation>
    <scope>NUCLEOTIDE SEQUENCE [LARGE SCALE GENOMIC DNA]</scope>
    <source>
        <strain evidence="6">DSM 19002 / CIP 109453 / HKI 454</strain>
    </source>
</reference>
<organism evidence="5 6">
    <name type="scientific">Mycetohabitans rhizoxinica (strain DSM 19002 / CIP 109453 / HKI 454)</name>
    <name type="common">Paraburkholderia rhizoxinica</name>
    <dbReference type="NCBI Taxonomy" id="882378"/>
    <lineage>
        <taxon>Bacteria</taxon>
        <taxon>Pseudomonadati</taxon>
        <taxon>Pseudomonadota</taxon>
        <taxon>Betaproteobacteria</taxon>
        <taxon>Burkholderiales</taxon>
        <taxon>Burkholderiaceae</taxon>
        <taxon>Mycetohabitans</taxon>
    </lineage>
</organism>
<dbReference type="GO" id="GO:0005829">
    <property type="term" value="C:cytosol"/>
    <property type="evidence" value="ECO:0007669"/>
    <property type="project" value="TreeGrafter"/>
</dbReference>
<dbReference type="eggNOG" id="COG2825">
    <property type="taxonomic scope" value="Bacteria"/>
</dbReference>
<dbReference type="Proteomes" id="UP000007437">
    <property type="component" value="Chromosome"/>
</dbReference>
<name>E5AQZ9_MYCRK</name>
<dbReference type="STRING" id="882378.RBRH_03566"/>
<proteinExistence type="inferred from homology"/>
<feature type="signal peptide" evidence="4">
    <location>
        <begin position="1"/>
        <end position="30"/>
    </location>
</feature>
<dbReference type="GO" id="GO:0050821">
    <property type="term" value="P:protein stabilization"/>
    <property type="evidence" value="ECO:0007669"/>
    <property type="project" value="TreeGrafter"/>
</dbReference>
<dbReference type="HOGENOM" id="CLU_101388_1_0_4"/>
<keyword evidence="1 4" id="KW-0732">Signal</keyword>
<dbReference type="InterPro" id="IPR024930">
    <property type="entry name" value="Skp_dom_sf"/>
</dbReference>
<dbReference type="PIRSF" id="PIRSF002094">
    <property type="entry name" value="OMP26_Skp"/>
    <property type="match status" value="1"/>
</dbReference>
<evidence type="ECO:0000256" key="2">
    <source>
        <dbReference type="PIRNR" id="PIRNR002094"/>
    </source>
</evidence>
<comment type="similarity">
    <text evidence="2">Belongs to the skp family.</text>
</comment>
<evidence type="ECO:0000256" key="1">
    <source>
        <dbReference type="ARBA" id="ARBA00022729"/>
    </source>
</evidence>
<dbReference type="RefSeq" id="WP_013435260.1">
    <property type="nucleotide sequence ID" value="NC_014722.1"/>
</dbReference>
<dbReference type="EMBL" id="FR687359">
    <property type="protein sequence ID" value="CBW75031.1"/>
    <property type="molecule type" value="Genomic_DNA"/>
</dbReference>
<gene>
    <name evidence="5" type="ordered locus">RBRH_03566</name>
</gene>
<dbReference type="InterPro" id="IPR005632">
    <property type="entry name" value="Chaperone_Skp"/>
</dbReference>
<accession>E5AQZ9</accession>
<feature type="chain" id="PRO_5003195051" evidence="4">
    <location>
        <begin position="31"/>
        <end position="177"/>
    </location>
</feature>
<evidence type="ECO:0000256" key="4">
    <source>
        <dbReference type="SAM" id="SignalP"/>
    </source>
</evidence>
<feature type="compositionally biased region" description="Basic and acidic residues" evidence="3">
    <location>
        <begin position="94"/>
        <end position="107"/>
    </location>
</feature>
<evidence type="ECO:0000256" key="3">
    <source>
        <dbReference type="SAM" id="MobiDB-lite"/>
    </source>
</evidence>
<protein>
    <submittedName>
        <fullName evidence="5">Outer membrane protein OmpH</fullName>
    </submittedName>
</protein>
<dbReference type="GO" id="GO:0051082">
    <property type="term" value="F:unfolded protein binding"/>
    <property type="evidence" value="ECO:0007669"/>
    <property type="project" value="InterPro"/>
</dbReference>
<sequence>MTLLTRKFSRYIAMGVLAMSAGTAAVTAYAQEARIAAVDSDRILRESAPAKSAQSKLEQEFSKRDRDLQGMAQKLKAMSDNLDKNGASMSTSERQQRQRDLAQLDTDFQRKQREFREDLNQRRNEELAGVLDRANKVIRQIAEQQHYDLVVQEAVYVSPRINITDQVLKALANGTSN</sequence>
<dbReference type="PANTHER" id="PTHR35089">
    <property type="entry name" value="CHAPERONE PROTEIN SKP"/>
    <property type="match status" value="1"/>
</dbReference>
<evidence type="ECO:0000313" key="6">
    <source>
        <dbReference type="Proteomes" id="UP000007437"/>
    </source>
</evidence>
<dbReference type="KEGG" id="brh:RBRH_03566"/>
<dbReference type="OrthoDB" id="5294628at2"/>
<dbReference type="Pfam" id="PF03938">
    <property type="entry name" value="OmpH"/>
    <property type="match status" value="1"/>
</dbReference>
<feature type="region of interest" description="Disordered" evidence="3">
    <location>
        <begin position="76"/>
        <end position="107"/>
    </location>
</feature>
<evidence type="ECO:0000313" key="5">
    <source>
        <dbReference type="EMBL" id="CBW75031.1"/>
    </source>
</evidence>
<dbReference type="AlphaFoldDB" id="E5AQZ9"/>
<dbReference type="SMART" id="SM00935">
    <property type="entry name" value="OmpH"/>
    <property type="match status" value="1"/>
</dbReference>
<dbReference type="PANTHER" id="PTHR35089:SF1">
    <property type="entry name" value="CHAPERONE PROTEIN SKP"/>
    <property type="match status" value="1"/>
</dbReference>